<dbReference type="NCBIfam" id="TIGR00251">
    <property type="entry name" value="DUF167 family protein"/>
    <property type="match status" value="1"/>
</dbReference>
<name>A0ABT9D9H5_9CELL</name>
<organism evidence="3 4">
    <name type="scientific">Actinotalea lenta</name>
    <dbReference type="NCBI Taxonomy" id="3064654"/>
    <lineage>
        <taxon>Bacteria</taxon>
        <taxon>Bacillati</taxon>
        <taxon>Actinomycetota</taxon>
        <taxon>Actinomycetes</taxon>
        <taxon>Micrococcales</taxon>
        <taxon>Cellulomonadaceae</taxon>
        <taxon>Actinotalea</taxon>
    </lineage>
</organism>
<dbReference type="RefSeq" id="WP_304599323.1">
    <property type="nucleotide sequence ID" value="NZ_JAUQYP010000001.1"/>
</dbReference>
<accession>A0ABT9D9H5</accession>
<dbReference type="SMART" id="SM01152">
    <property type="entry name" value="DUF167"/>
    <property type="match status" value="1"/>
</dbReference>
<dbReference type="PANTHER" id="PTHR13420">
    <property type="entry name" value="UPF0235 PROTEIN C15ORF40"/>
    <property type="match status" value="1"/>
</dbReference>
<comment type="caution">
    <text evidence="3">The sequence shown here is derived from an EMBL/GenBank/DDBJ whole genome shotgun (WGS) entry which is preliminary data.</text>
</comment>
<gene>
    <name evidence="3" type="ORF">Q6348_00180</name>
</gene>
<dbReference type="Proteomes" id="UP001232536">
    <property type="component" value="Unassembled WGS sequence"/>
</dbReference>
<protein>
    <recommendedName>
        <fullName evidence="2">UPF0235 protein Q6348_00180</fullName>
    </recommendedName>
</protein>
<dbReference type="InterPro" id="IPR036591">
    <property type="entry name" value="YggU-like_sf"/>
</dbReference>
<comment type="similarity">
    <text evidence="1 2">Belongs to the UPF0235 family.</text>
</comment>
<dbReference type="EMBL" id="JAUQYP010000001">
    <property type="protein sequence ID" value="MDO8105612.1"/>
    <property type="molecule type" value="Genomic_DNA"/>
</dbReference>
<dbReference type="Gene3D" id="3.30.1200.10">
    <property type="entry name" value="YggU-like"/>
    <property type="match status" value="1"/>
</dbReference>
<evidence type="ECO:0000313" key="3">
    <source>
        <dbReference type="EMBL" id="MDO8105612.1"/>
    </source>
</evidence>
<reference evidence="3 4" key="1">
    <citation type="submission" date="2023-07" db="EMBL/GenBank/DDBJ databases">
        <title>Description of novel actinomycetes strains, isolated from tidal flat sediment.</title>
        <authorList>
            <person name="Lu C."/>
        </authorList>
    </citation>
    <scope>NUCLEOTIDE SEQUENCE [LARGE SCALE GENOMIC DNA]</scope>
    <source>
        <strain evidence="3 4">SYSU T00b441</strain>
    </source>
</reference>
<evidence type="ECO:0000256" key="1">
    <source>
        <dbReference type="ARBA" id="ARBA00010364"/>
    </source>
</evidence>
<proteinExistence type="inferred from homology"/>
<keyword evidence="4" id="KW-1185">Reference proteome</keyword>
<dbReference type="SUPFAM" id="SSF69786">
    <property type="entry name" value="YggU-like"/>
    <property type="match status" value="1"/>
</dbReference>
<dbReference type="HAMAP" id="MF_00634">
    <property type="entry name" value="UPF0235"/>
    <property type="match status" value="1"/>
</dbReference>
<dbReference type="PANTHER" id="PTHR13420:SF7">
    <property type="entry name" value="UPF0235 PROTEIN C15ORF40"/>
    <property type="match status" value="1"/>
</dbReference>
<dbReference type="Pfam" id="PF02594">
    <property type="entry name" value="DUF167"/>
    <property type="match status" value="1"/>
</dbReference>
<evidence type="ECO:0000256" key="2">
    <source>
        <dbReference type="HAMAP-Rule" id="MF_00634"/>
    </source>
</evidence>
<sequence length="103" mass="10484">MSGHGRRRAQGDGAVEARVAIRVKPGASRTTVGGAHGDRLVVAVTARAVDGAATEAALAAVADAFGLRRRQVRLVSGATSRDKLVALDLDPATAAARTRALTT</sequence>
<dbReference type="InterPro" id="IPR003746">
    <property type="entry name" value="DUF167"/>
</dbReference>
<evidence type="ECO:0000313" key="4">
    <source>
        <dbReference type="Proteomes" id="UP001232536"/>
    </source>
</evidence>